<accession>E6PHW0</accession>
<evidence type="ECO:0000313" key="1">
    <source>
        <dbReference type="EMBL" id="CBH76048.1"/>
    </source>
</evidence>
<name>E6PHW0_9ZZZZ</name>
<dbReference type="EMBL" id="CABL01000019">
    <property type="protein sequence ID" value="CBH76048.1"/>
    <property type="molecule type" value="Genomic_DNA"/>
</dbReference>
<sequence length="70" mass="8151">MAPLDADLQLRRERLERHRREQVKCFTNVGTDRRREVEATLFALAGQLERAQPWHTRRPPLSSSATLLAQ</sequence>
<proteinExistence type="predicted"/>
<dbReference type="AlphaFoldDB" id="E6PHW0"/>
<reference evidence="1" key="1">
    <citation type="submission" date="2009-10" db="EMBL/GenBank/DDBJ databases">
        <title>Diversity of trophic interactions inside an arsenic-rich microbial ecosystem.</title>
        <authorList>
            <person name="Bertin P.N."/>
            <person name="Heinrich-Salmeron A."/>
            <person name="Pelletier E."/>
            <person name="Goulhen-Chollet F."/>
            <person name="Arsene-Ploetze F."/>
            <person name="Gallien S."/>
            <person name="Calteau A."/>
            <person name="Vallenet D."/>
            <person name="Casiot C."/>
            <person name="Chane-Woon-Ming B."/>
            <person name="Giloteaux L."/>
            <person name="Barakat M."/>
            <person name="Bonnefoy V."/>
            <person name="Bruneel O."/>
            <person name="Chandler M."/>
            <person name="Cleiss J."/>
            <person name="Duran R."/>
            <person name="Elbaz-Poulichet F."/>
            <person name="Fonknechten N."/>
            <person name="Lauga B."/>
            <person name="Mornico D."/>
            <person name="Ortet P."/>
            <person name="Schaeffer C."/>
            <person name="Siguier P."/>
            <person name="Alexander Thil Smith A."/>
            <person name="Van Dorsselaer A."/>
            <person name="Weissenbach J."/>
            <person name="Medigue C."/>
            <person name="Le Paslier D."/>
        </authorList>
    </citation>
    <scope>NUCLEOTIDE SEQUENCE</scope>
</reference>
<comment type="caution">
    <text evidence="1">The sequence shown here is derived from an EMBL/GenBank/DDBJ whole genome shotgun (WGS) entry which is preliminary data.</text>
</comment>
<protein>
    <submittedName>
        <fullName evidence="1">Uncharacterized protein</fullName>
    </submittedName>
</protein>
<gene>
    <name evidence="1" type="ORF">CARN1_0528</name>
</gene>
<organism evidence="1">
    <name type="scientific">mine drainage metagenome</name>
    <dbReference type="NCBI Taxonomy" id="410659"/>
    <lineage>
        <taxon>unclassified sequences</taxon>
        <taxon>metagenomes</taxon>
        <taxon>ecological metagenomes</taxon>
    </lineage>
</organism>